<evidence type="ECO:0000313" key="2">
    <source>
        <dbReference type="Proteomes" id="UP001177160"/>
    </source>
</evidence>
<dbReference type="RefSeq" id="WP_263607775.1">
    <property type="nucleotide sequence ID" value="NZ_JAOVQM010000002.1"/>
</dbReference>
<protein>
    <recommendedName>
        <fullName evidence="3">50S ribosomal protein L29</fullName>
    </recommendedName>
</protein>
<evidence type="ECO:0008006" key="3">
    <source>
        <dbReference type="Google" id="ProtNLM"/>
    </source>
</evidence>
<reference evidence="1" key="1">
    <citation type="submission" date="2022-09" db="EMBL/GenBank/DDBJ databases">
        <title>Novel Mycoplasma species identified in domestic and wild animals.</title>
        <authorList>
            <person name="Volokhov D.V."/>
            <person name="Furtak V.A."/>
            <person name="Zagorodnyaya T.A."/>
        </authorList>
    </citation>
    <scope>NUCLEOTIDE SEQUENCE</scope>
    <source>
        <strain evidence="1">Oakley</strain>
    </source>
</reference>
<comment type="caution">
    <text evidence="1">The sequence shown here is derived from an EMBL/GenBank/DDBJ whole genome shotgun (WGS) entry which is preliminary data.</text>
</comment>
<dbReference type="Proteomes" id="UP001177160">
    <property type="component" value="Unassembled WGS sequence"/>
</dbReference>
<accession>A0ABT2Y4H2</accession>
<gene>
    <name evidence="1" type="ORF">N7548_02245</name>
</gene>
<name>A0ABT2Y4H2_9MOLU</name>
<organism evidence="1 2">
    <name type="scientific">Paracholeplasma manati</name>
    <dbReference type="NCBI Taxonomy" id="591373"/>
    <lineage>
        <taxon>Bacteria</taxon>
        <taxon>Bacillati</taxon>
        <taxon>Mycoplasmatota</taxon>
        <taxon>Mollicutes</taxon>
        <taxon>Acholeplasmatales</taxon>
        <taxon>Acholeplasmataceae</taxon>
        <taxon>Paracholeplasma</taxon>
    </lineage>
</organism>
<sequence>MTYTKEELLEGIQAMDSLIKKSEKTLPNLVPGTGPHTTLTRRLKAFKLTKAILEEKLSE</sequence>
<keyword evidence="2" id="KW-1185">Reference proteome</keyword>
<dbReference type="EMBL" id="JAOVQM010000002">
    <property type="protein sequence ID" value="MCV2231637.1"/>
    <property type="molecule type" value="Genomic_DNA"/>
</dbReference>
<proteinExistence type="predicted"/>
<evidence type="ECO:0000313" key="1">
    <source>
        <dbReference type="EMBL" id="MCV2231637.1"/>
    </source>
</evidence>